<accession>A0A8R1W6Z3</accession>
<reference evidence="19" key="2">
    <citation type="submission" date="2022-06" db="UniProtKB">
        <authorList>
            <consortium name="EnsemblMetazoa"/>
        </authorList>
    </citation>
    <scope>IDENTIFICATION</scope>
</reference>
<evidence type="ECO:0000256" key="8">
    <source>
        <dbReference type="ARBA" id="ARBA00022892"/>
    </source>
</evidence>
<dbReference type="Gene3D" id="1.20.120.730">
    <property type="entry name" value="Sec23/Sec24 helical domain"/>
    <property type="match status" value="1"/>
</dbReference>
<feature type="compositionally biased region" description="Polar residues" evidence="13">
    <location>
        <begin position="1495"/>
        <end position="1542"/>
    </location>
</feature>
<feature type="compositionally biased region" description="Polar residues" evidence="13">
    <location>
        <begin position="652"/>
        <end position="671"/>
    </location>
</feature>
<dbReference type="GeneID" id="100163637"/>
<keyword evidence="5" id="KW-0813">Transport</keyword>
<dbReference type="OrthoDB" id="49016at2759"/>
<evidence type="ECO:0000313" key="19">
    <source>
        <dbReference type="EnsemblMetazoa" id="XP_003245943.1"/>
    </source>
</evidence>
<dbReference type="Gene3D" id="3.40.50.410">
    <property type="entry name" value="von Willebrand factor, type A domain"/>
    <property type="match status" value="1"/>
</dbReference>
<feature type="region of interest" description="Disordered" evidence="13">
    <location>
        <begin position="1"/>
        <end position="65"/>
    </location>
</feature>
<feature type="compositionally biased region" description="Polar residues" evidence="13">
    <location>
        <begin position="7"/>
        <end position="49"/>
    </location>
</feature>
<dbReference type="Gene3D" id="3.40.20.10">
    <property type="entry name" value="Severin"/>
    <property type="match status" value="1"/>
</dbReference>
<dbReference type="GO" id="GO:0005789">
    <property type="term" value="C:endoplasmic reticulum membrane"/>
    <property type="evidence" value="ECO:0007669"/>
    <property type="project" value="UniProtKB-SubCell"/>
</dbReference>
<dbReference type="SUPFAM" id="SSF81995">
    <property type="entry name" value="beta-sandwich domain of Sec23/24"/>
    <property type="match status" value="1"/>
</dbReference>
<evidence type="ECO:0000256" key="4">
    <source>
        <dbReference type="ARBA" id="ARBA00008334"/>
    </source>
</evidence>
<evidence type="ECO:0000256" key="2">
    <source>
        <dbReference type="ARBA" id="ARBA00004394"/>
    </source>
</evidence>
<dbReference type="GO" id="GO:0000149">
    <property type="term" value="F:SNARE binding"/>
    <property type="evidence" value="ECO:0007669"/>
    <property type="project" value="TreeGrafter"/>
</dbReference>
<keyword evidence="8" id="KW-0931">ER-Golgi transport</keyword>
<dbReference type="InterPro" id="IPR006895">
    <property type="entry name" value="Znf_Sec23_Sec24"/>
</dbReference>
<dbReference type="Pfam" id="PF00626">
    <property type="entry name" value="Gelsolin"/>
    <property type="match status" value="1"/>
</dbReference>
<evidence type="ECO:0000259" key="15">
    <source>
        <dbReference type="Pfam" id="PF04810"/>
    </source>
</evidence>
<feature type="compositionally biased region" description="Polar residues" evidence="13">
    <location>
        <begin position="1432"/>
        <end position="1475"/>
    </location>
</feature>
<feature type="region of interest" description="Disordered" evidence="13">
    <location>
        <begin position="178"/>
        <end position="207"/>
    </location>
</feature>
<dbReference type="SUPFAM" id="SSF81811">
    <property type="entry name" value="Helical domain of Sec23/24"/>
    <property type="match status" value="1"/>
</dbReference>
<feature type="region of interest" description="Disordered" evidence="13">
    <location>
        <begin position="551"/>
        <end position="579"/>
    </location>
</feature>
<evidence type="ECO:0000256" key="11">
    <source>
        <dbReference type="ARBA" id="ARBA00023136"/>
    </source>
</evidence>
<dbReference type="GO" id="GO:0070971">
    <property type="term" value="C:endoplasmic reticulum exit site"/>
    <property type="evidence" value="ECO:0007669"/>
    <property type="project" value="TreeGrafter"/>
</dbReference>
<protein>
    <recommendedName>
        <fullName evidence="21">Protein transport protein Sec24A</fullName>
    </recommendedName>
</protein>
<dbReference type="PANTHER" id="PTHR13803:SF39">
    <property type="entry name" value="SECRETORY 24AB, ISOFORM A"/>
    <property type="match status" value="1"/>
</dbReference>
<dbReference type="InterPro" id="IPR036465">
    <property type="entry name" value="vWFA_dom_sf"/>
</dbReference>
<keyword evidence="7" id="KW-0256">Endoplasmic reticulum</keyword>
<dbReference type="InterPro" id="IPR036180">
    <property type="entry name" value="Gelsolin-like_dom_sf"/>
</dbReference>
<feature type="region of interest" description="Disordered" evidence="13">
    <location>
        <begin position="1394"/>
        <end position="1475"/>
    </location>
</feature>
<dbReference type="SUPFAM" id="SSF53300">
    <property type="entry name" value="vWA-like"/>
    <property type="match status" value="1"/>
</dbReference>
<evidence type="ECO:0000256" key="7">
    <source>
        <dbReference type="ARBA" id="ARBA00022824"/>
    </source>
</evidence>
<evidence type="ECO:0008006" key="21">
    <source>
        <dbReference type="Google" id="ProtNLM"/>
    </source>
</evidence>
<keyword evidence="10" id="KW-0333">Golgi apparatus</keyword>
<dbReference type="Gene3D" id="2.30.30.380">
    <property type="entry name" value="Zn-finger domain of Sec23/24"/>
    <property type="match status" value="1"/>
</dbReference>
<evidence type="ECO:0000313" key="20">
    <source>
        <dbReference type="Proteomes" id="UP000007819"/>
    </source>
</evidence>
<dbReference type="GO" id="GO:0090110">
    <property type="term" value="P:COPII-coated vesicle cargo loading"/>
    <property type="evidence" value="ECO:0007669"/>
    <property type="project" value="TreeGrafter"/>
</dbReference>
<name>A0A8R1W6Z3_ACYPI</name>
<feature type="compositionally biased region" description="Polar residues" evidence="13">
    <location>
        <begin position="1394"/>
        <end position="1425"/>
    </location>
</feature>
<keyword evidence="6" id="KW-0963">Cytoplasm</keyword>
<evidence type="ECO:0000256" key="3">
    <source>
        <dbReference type="ARBA" id="ARBA00004397"/>
    </source>
</evidence>
<dbReference type="InterPro" id="IPR006896">
    <property type="entry name" value="Sec23/24_trunk_dom"/>
</dbReference>
<dbReference type="SUPFAM" id="SSF82919">
    <property type="entry name" value="Zn-finger domain of Sec23/24"/>
    <property type="match status" value="1"/>
</dbReference>
<evidence type="ECO:0000259" key="17">
    <source>
        <dbReference type="Pfam" id="PF04815"/>
    </source>
</evidence>
<dbReference type="InterPro" id="IPR036174">
    <property type="entry name" value="Znf_Sec23_Sec24_sf"/>
</dbReference>
<dbReference type="KEGG" id="api:100163637"/>
<evidence type="ECO:0000256" key="12">
    <source>
        <dbReference type="ARBA" id="ARBA00023329"/>
    </source>
</evidence>
<evidence type="ECO:0000256" key="5">
    <source>
        <dbReference type="ARBA" id="ARBA00022448"/>
    </source>
</evidence>
<keyword evidence="12" id="KW-0968">Cytoplasmic vesicle</keyword>
<dbReference type="InterPro" id="IPR012990">
    <property type="entry name" value="Beta-sandwich_Sec23_24"/>
</dbReference>
<evidence type="ECO:0000259" key="18">
    <source>
        <dbReference type="Pfam" id="PF08033"/>
    </source>
</evidence>
<dbReference type="PANTHER" id="PTHR13803">
    <property type="entry name" value="SEC24-RELATED PROTEIN"/>
    <property type="match status" value="1"/>
</dbReference>
<feature type="domain" description="Zinc finger Sec23/Sec24-type" evidence="15">
    <location>
        <begin position="1714"/>
        <end position="1750"/>
    </location>
</feature>
<dbReference type="Pfam" id="PF04810">
    <property type="entry name" value="zf-Sec23_Sec24"/>
    <property type="match status" value="1"/>
</dbReference>
<dbReference type="InterPro" id="IPR007123">
    <property type="entry name" value="Gelsolin-like_dom"/>
</dbReference>
<comment type="similarity">
    <text evidence="4">Belongs to the SEC23/SEC24 family. SEC24 subfamily.</text>
</comment>
<evidence type="ECO:0000256" key="1">
    <source>
        <dbReference type="ARBA" id="ARBA00004299"/>
    </source>
</evidence>
<feature type="domain" description="Sec23/Sec24 trunk" evidence="16">
    <location>
        <begin position="1787"/>
        <end position="2026"/>
    </location>
</feature>
<feature type="domain" description="Sec23/Sec24 helical" evidence="17">
    <location>
        <begin position="2127"/>
        <end position="2228"/>
    </location>
</feature>
<evidence type="ECO:0000259" key="14">
    <source>
        <dbReference type="Pfam" id="PF00626"/>
    </source>
</evidence>
<keyword evidence="9" id="KW-0653">Protein transport</keyword>
<dbReference type="GO" id="GO:0006886">
    <property type="term" value="P:intracellular protein transport"/>
    <property type="evidence" value="ECO:0007669"/>
    <property type="project" value="InterPro"/>
</dbReference>
<proteinExistence type="inferred from homology"/>
<sequence length="2382" mass="266067">MEHRYNYFQQNPNSFVNGQSAFNRPSTDGIQSTNNYSGSIPSTSPSDQSPFHEKIHSNPNAVPLTNNHLYQMDSANQAPRSSGPPRTNAKGIYENSQSIPNVLSLAQTNNAENYTINPDFQLQPHLTALLPQQSKRVPELYPVAKYNNSKGSIAENMNTNYFSSNKPYPEPKIIEYDMEETSTESSPQHTSSLYSESTDQDSESTHPSNVFLRHTINKSTECHVTKESKTITTSNHEFPVPSQFADLSLKKNDSVDDHQHSILHSAYNQDDDDIIEDIPLFDNINKNEREPSLENQENLESCCDEQSVNMPVAQTFDSYTTKKNFEQTQFNYENKQSSSSIYNSITNYLSNDTHKSSNIQNASQFNKGTYFSQTNTLTQPSSSISSILQHSQSKPLFPYGNTELFNHQQASLNVQNYNDDLKSEHFNQQNQHIRHNIQNSNVPPIDSKLQSNVNSNTQDEIVLKQTTLPVQVLNYQNSQSMNSCATNLYNYQNEQDFESISQSIYNSSKSPVSELLNDSKPIASQEFIARNSSLISTQSLGPVTSAIVAAPSRSSSSVPETVVQDNQHTQHQKSEDDQTSNILHLSNAAKNSPIDSLNQVSSNIVISEYDIKLSQSPINNILENQPETTVDQSKPIQMQLNEDQHNEEKLLSPQSSENVTQSNDLFNPDSMTSQLELNNQQLSRNQLTPKQSIIDDNLKTSSDQFSNEPINIVSQSINNQNVTVQQSIPTTSHSFSNYFDSSNVNNTFMFNQQSCNLQSNNQLQNMQIQDKPNVSIDPTLDKSNNCMTFSNAQNTSTKLLSSNQQPSLMKNELEIDEGLKLDSDVLSEEILHSSEPVLTQSNNFNFESLENVKLSTPNNQFSKMTIDKQHGISNNKIQEPSTTTSYISKDIFPDKEEHSIAFQNFSTTLHDNNSLEPKLSEINNKSQSFPSKQTNLSSLKSDLPTNNVSPLSISNQIVPDNKPVGQLEANQFPPQYFSNKVTSNDISSTSNQLPPQMFDNQPKSNTIQSFQSASNLYTQPFNNQPTSNAVSFTSNQFPPKMFGNQLKSGTIQQPLQTATIPNQPIPSTNPSISMASNQLPTQIFSHQPIPDTLQHLQSSSNPCTTQPFDNKLFPTTIPSVSNQLPPQMFSNQPTSNTVLPTQFASSSCPTPVVSKATNQLPPAMFSNQLTADTVPPLQPASNLHSTQVFSNQSKPVTVPPNQPSLISQFSPQILTNQPKSMVIPHNQTAAKPFINQSTPSTAWPVSSATNQFQQQTFNSQVKSDVYSPQPLSNQYASQPFNNKTISNMIPHVPSAASQLPSQIINNQPKSNVAHIKSTTGQYPFQPFNNQHTPTTVSSAVNQLPPQLFSNQPKPNVVPPLKTTSNQYNLQAPNIQQTPNFIPLVSTTVNQFPPQLLTNQPRLDPGSSNKVTASQYQSQPLINQSIPGVPPIQQATNQYPSQPFNHQSKPSNFPPSQTVKNQYPTQPFNEQPGQQVLPKQNLQQSSNNQFYNQSSAIQPGQNQWPPANFSSQPNLMSSQPITMDSASNLSTLPPNVNQQSQRLGTHMLPPNSFSINNYPNQVGGNVNVQQPQSSSQLATKGYPPQSNMGFSSQINYQQPNALHGQQGFHQQQDQYKPEQNPSVVQQGFAKTWGYDNLDLLKSRDVLPGDGVQPPEIKLPQGYANCDNCSPDIFRCTLNKFPSSKNLLDKSRLPLGILIHPYKDLSRLTVIQCETITRCRNCRSYINPFVQFIDNAHWKCNLCYRVNELPGEFQIDPYTKTLGDPSRRPEIQNATIEYIASQDYMVRPPQPALYLFLLDVSRTATLTGYLEIVCDRILNKIMADDIPGDSRTNIGFITFDSSVHFYQIATSDGGQPKQLIVSDISEIFLPLPDGLMVNLEENKTAIKDLLTSLPNNYRESYNTGCALGAALQAAFKILAPRGGRVTVFQASLPNCGPGSLESRDDGNPHTGDRVQHMAPSTDFYKKLALECSGEQIAVDMFFVSSQYLDVATISGISKYSSGCIHNFPQFDVKSPTIVTRFINCFDRYLTRKIGFEALLRLRCTRGVAIHSFHGNFFVRSSDLLMLPNVNPDNAYGMQLSIEDSLDGVSVVCFQAALLYTSSNAERRIRVHTLCIPVTENLDDVFHNADQQAITCLIAKMAVDRSTEKSLSDAREAFFNAISDSLSAFKLGCSSYNGPGTMLSPLSLKVFPLYILATLKHAAFRTNQPTRLDERMFSMCQMKSLPVNNLIQYIYPDLYPIYALEEQPKIDYEKLTEIPLPPVIQLSAERVESNGVYLMDDSETLTIFIGHRCSDQLIQQLFGYVNVNSMPELITTLAEVDSKPSYLLRSFISYLQHFKPYPLPIEIIKDNGPHKLRFYSRLIEDKFESSLSYYEFLQRLSQQVR</sequence>
<evidence type="ECO:0000256" key="6">
    <source>
        <dbReference type="ARBA" id="ARBA00022490"/>
    </source>
</evidence>
<reference evidence="20" key="1">
    <citation type="submission" date="2010-06" db="EMBL/GenBank/DDBJ databases">
        <authorList>
            <person name="Jiang H."/>
            <person name="Abraham K."/>
            <person name="Ali S."/>
            <person name="Alsbrooks S.L."/>
            <person name="Anim B.N."/>
            <person name="Anosike U.S."/>
            <person name="Attaway T."/>
            <person name="Bandaranaike D.P."/>
            <person name="Battles P.K."/>
            <person name="Bell S.N."/>
            <person name="Bell A.V."/>
            <person name="Beltran B."/>
            <person name="Bickham C."/>
            <person name="Bustamante Y."/>
            <person name="Caleb T."/>
            <person name="Canada A."/>
            <person name="Cardenas V."/>
            <person name="Carter K."/>
            <person name="Chacko J."/>
            <person name="Chandrabose M.N."/>
            <person name="Chavez D."/>
            <person name="Chavez A."/>
            <person name="Chen L."/>
            <person name="Chu H.-S."/>
            <person name="Claassen K.J."/>
            <person name="Cockrell R."/>
            <person name="Collins M."/>
            <person name="Cooper J.A."/>
            <person name="Cree A."/>
            <person name="Curry S.M."/>
            <person name="Da Y."/>
            <person name="Dao M.D."/>
            <person name="Das B."/>
            <person name="Davila M.-L."/>
            <person name="Davy-Carroll L."/>
            <person name="Denson S."/>
            <person name="Dinh H."/>
            <person name="Ebong V.E."/>
            <person name="Edwards J.R."/>
            <person name="Egan A."/>
            <person name="El-Daye J."/>
            <person name="Escobedo L."/>
            <person name="Fernandez S."/>
            <person name="Fernando P.R."/>
            <person name="Flagg N."/>
            <person name="Forbes L.D."/>
            <person name="Fowler R.G."/>
            <person name="Fu Q."/>
            <person name="Gabisi R.A."/>
            <person name="Ganer J."/>
            <person name="Garbino Pronczuk A."/>
            <person name="Garcia R.M."/>
            <person name="Garner T."/>
            <person name="Garrett T.E."/>
            <person name="Gonzalez D.A."/>
            <person name="Hamid H."/>
            <person name="Hawkins E.S."/>
            <person name="Hirani K."/>
            <person name="Hogues M.E."/>
            <person name="Hollins B."/>
            <person name="Hsiao C.-H."/>
            <person name="Jabil R."/>
            <person name="James M.L."/>
            <person name="Jhangiani S.N."/>
            <person name="Johnson B."/>
            <person name="Johnson Q."/>
            <person name="Joshi V."/>
            <person name="Kalu J.B."/>
            <person name="Kam C."/>
            <person name="Kashfia A."/>
            <person name="Keebler J."/>
            <person name="Kisamo H."/>
            <person name="Kovar C.L."/>
            <person name="Lago L.A."/>
            <person name="Lai C.-Y."/>
            <person name="Laidlaw J."/>
            <person name="Lara F."/>
            <person name="Le T.-K."/>
            <person name="Lee S.L."/>
            <person name="Legall F.H."/>
            <person name="Lemon S.J."/>
            <person name="Lewis L.R."/>
            <person name="Li B."/>
            <person name="Liu Y."/>
            <person name="Liu Y.-S."/>
            <person name="Lopez J."/>
            <person name="Lozado R.J."/>
            <person name="Lu J."/>
            <person name="Madu R.C."/>
            <person name="Maheshwari M."/>
            <person name="Maheshwari R."/>
            <person name="Malloy K."/>
            <person name="Martinez E."/>
            <person name="Mathew T."/>
            <person name="Mercado I.C."/>
            <person name="Mercado C."/>
            <person name="Meyer B."/>
            <person name="Montgomery K."/>
            <person name="Morgan M.B."/>
            <person name="Munidasa M."/>
            <person name="Nazareth L.V."/>
            <person name="Nelson J."/>
            <person name="Ng B.M."/>
            <person name="Nguyen N.B."/>
            <person name="Nguyen P.Q."/>
            <person name="Nguyen T."/>
            <person name="Obregon M."/>
            <person name="Okwuonu G.O."/>
            <person name="Onwere C.G."/>
            <person name="Orozco G."/>
            <person name="Parra A."/>
            <person name="Patel S."/>
            <person name="Patil S."/>
            <person name="Perez A."/>
            <person name="Perez Y."/>
            <person name="Pham C."/>
            <person name="Primus E.L."/>
            <person name="Pu L.-L."/>
            <person name="Puazo M."/>
            <person name="Qin X."/>
            <person name="Quiroz J.B."/>
            <person name="Reese J."/>
            <person name="Richards S."/>
            <person name="Rives C.M."/>
            <person name="Robberts R."/>
            <person name="Ruiz S.J."/>
            <person name="Ruiz M.J."/>
            <person name="Santibanez J."/>
            <person name="Schneider B.W."/>
            <person name="Sisson I."/>
            <person name="Smith M."/>
            <person name="Sodergren E."/>
            <person name="Song X.-Z."/>
            <person name="Song B.B."/>
            <person name="Summersgill H."/>
            <person name="Thelus R."/>
            <person name="Thornton R.D."/>
            <person name="Trejos Z.Y."/>
            <person name="Usmani K."/>
            <person name="Vattathil S."/>
            <person name="Villasana D."/>
            <person name="Walker D.L."/>
            <person name="Wang S."/>
            <person name="Wang K."/>
            <person name="White C.S."/>
            <person name="Williams A.C."/>
            <person name="Williamson J."/>
            <person name="Wilson K."/>
            <person name="Woghiren I.O."/>
            <person name="Woodworth J.R."/>
            <person name="Worley K.C."/>
            <person name="Wright R.A."/>
            <person name="Wu W."/>
            <person name="Young L."/>
            <person name="Zhang L."/>
            <person name="Zhang J."/>
            <person name="Zhu Y."/>
            <person name="Muzny D.M."/>
            <person name="Weinstock G."/>
            <person name="Gibbs R.A."/>
        </authorList>
    </citation>
    <scope>NUCLEOTIDE SEQUENCE [LARGE SCALE GENOMIC DNA]</scope>
    <source>
        <strain evidence="20">LSR1</strain>
    </source>
</reference>
<dbReference type="RefSeq" id="XP_003245943.1">
    <property type="nucleotide sequence ID" value="XM_003245895.3"/>
</dbReference>
<dbReference type="SUPFAM" id="SSF82754">
    <property type="entry name" value="C-terminal, gelsolin-like domain of Sec23/24"/>
    <property type="match status" value="1"/>
</dbReference>
<dbReference type="Pfam" id="PF08033">
    <property type="entry name" value="Sec23_BS"/>
    <property type="match status" value="1"/>
</dbReference>
<feature type="compositionally biased region" description="Polar residues" evidence="13">
    <location>
        <begin position="183"/>
        <end position="197"/>
    </location>
</feature>
<dbReference type="Gene3D" id="2.60.40.1670">
    <property type="entry name" value="beta-sandwich domain of Sec23/24"/>
    <property type="match status" value="1"/>
</dbReference>
<feature type="region of interest" description="Disordered" evidence="13">
    <location>
        <begin position="1492"/>
        <end position="1550"/>
    </location>
</feature>
<organism evidence="19 20">
    <name type="scientific">Acyrthosiphon pisum</name>
    <name type="common">Pea aphid</name>
    <dbReference type="NCBI Taxonomy" id="7029"/>
    <lineage>
        <taxon>Eukaryota</taxon>
        <taxon>Metazoa</taxon>
        <taxon>Ecdysozoa</taxon>
        <taxon>Arthropoda</taxon>
        <taxon>Hexapoda</taxon>
        <taxon>Insecta</taxon>
        <taxon>Pterygota</taxon>
        <taxon>Neoptera</taxon>
        <taxon>Paraneoptera</taxon>
        <taxon>Hemiptera</taxon>
        <taxon>Sternorrhyncha</taxon>
        <taxon>Aphidomorpha</taxon>
        <taxon>Aphidoidea</taxon>
        <taxon>Aphididae</taxon>
        <taxon>Macrosiphini</taxon>
        <taxon>Acyrthosiphon</taxon>
    </lineage>
</organism>
<dbReference type="GO" id="GO:0008270">
    <property type="term" value="F:zinc ion binding"/>
    <property type="evidence" value="ECO:0007669"/>
    <property type="project" value="InterPro"/>
</dbReference>
<feature type="domain" description="Sec23/Sec24 beta-sandwich" evidence="18">
    <location>
        <begin position="2032"/>
        <end position="2116"/>
    </location>
</feature>
<dbReference type="EnsemblMetazoa" id="XM_003245895.4">
    <property type="protein sequence ID" value="XP_003245943.1"/>
    <property type="gene ID" value="LOC100163637"/>
</dbReference>
<comment type="subcellular location">
    <subcellularLocation>
        <location evidence="1">Cytoplasmic vesicle</location>
        <location evidence="1">COPII-coated vesicle membrane</location>
        <topology evidence="1">Peripheral membrane protein</topology>
        <orientation evidence="1">Cytoplasmic side</orientation>
    </subcellularLocation>
    <subcellularLocation>
        <location evidence="3">Endoplasmic reticulum membrane</location>
        <topology evidence="3">Peripheral membrane protein</topology>
        <orientation evidence="3">Cytoplasmic side</orientation>
    </subcellularLocation>
    <subcellularLocation>
        <location evidence="2">Golgi apparatus membrane</location>
    </subcellularLocation>
</comment>
<dbReference type="InterPro" id="IPR006900">
    <property type="entry name" value="Sec23/24_helical_dom"/>
</dbReference>
<dbReference type="InterPro" id="IPR036175">
    <property type="entry name" value="Sec23/24_helical_dom_sf"/>
</dbReference>
<dbReference type="InterPro" id="IPR029006">
    <property type="entry name" value="ADF-H/Gelsolin-like_dom_sf"/>
</dbReference>
<evidence type="ECO:0000259" key="16">
    <source>
        <dbReference type="Pfam" id="PF04811"/>
    </source>
</evidence>
<dbReference type="InterPro" id="IPR050550">
    <property type="entry name" value="SEC23_SEC24_subfamily"/>
</dbReference>
<dbReference type="Pfam" id="PF04815">
    <property type="entry name" value="Sec23_helical"/>
    <property type="match status" value="1"/>
</dbReference>
<keyword evidence="20" id="KW-1185">Reference proteome</keyword>
<evidence type="ECO:0000256" key="13">
    <source>
        <dbReference type="SAM" id="MobiDB-lite"/>
    </source>
</evidence>
<dbReference type="Pfam" id="PF04811">
    <property type="entry name" value="Sec23_trunk"/>
    <property type="match status" value="1"/>
</dbReference>
<evidence type="ECO:0000256" key="10">
    <source>
        <dbReference type="ARBA" id="ARBA00023034"/>
    </source>
</evidence>
<evidence type="ECO:0000256" key="9">
    <source>
        <dbReference type="ARBA" id="ARBA00022927"/>
    </source>
</evidence>
<feature type="region of interest" description="Disordered" evidence="13">
    <location>
        <begin position="644"/>
        <end position="671"/>
    </location>
</feature>
<feature type="domain" description="Gelsolin-like" evidence="14">
    <location>
        <begin position="2255"/>
        <end position="2309"/>
    </location>
</feature>
<feature type="region of interest" description="Disordered" evidence="13">
    <location>
        <begin position="923"/>
        <end position="943"/>
    </location>
</feature>
<dbReference type="CTD" id="36025"/>
<dbReference type="Proteomes" id="UP000007819">
    <property type="component" value="Chromosome A1"/>
</dbReference>
<keyword evidence="11" id="KW-0472">Membrane</keyword>
<dbReference type="GO" id="GO:0030127">
    <property type="term" value="C:COPII vesicle coat"/>
    <property type="evidence" value="ECO:0007669"/>
    <property type="project" value="InterPro"/>
</dbReference>
<dbReference type="GO" id="GO:0000139">
    <property type="term" value="C:Golgi membrane"/>
    <property type="evidence" value="ECO:0007669"/>
    <property type="project" value="UniProtKB-SubCell"/>
</dbReference>